<dbReference type="RefSeq" id="WP_112223133.1">
    <property type="nucleotide sequence ID" value="NZ_CP047673.1"/>
</dbReference>
<dbReference type="EMBL" id="QLZR01000002">
    <property type="protein sequence ID" value="RAZ79566.1"/>
    <property type="molecule type" value="Genomic_DNA"/>
</dbReference>
<dbReference type="AlphaFoldDB" id="A0A365L2A2"/>
<dbReference type="Proteomes" id="UP000251002">
    <property type="component" value="Unassembled WGS sequence"/>
</dbReference>
<evidence type="ECO:0000313" key="1">
    <source>
        <dbReference type="EMBL" id="RAZ79566.1"/>
    </source>
</evidence>
<comment type="caution">
    <text evidence="1">The sequence shown here is derived from an EMBL/GenBank/DDBJ whole genome shotgun (WGS) entry which is preliminary data.</text>
</comment>
<proteinExistence type="predicted"/>
<reference evidence="1 2" key="1">
    <citation type="submission" date="2018-06" db="EMBL/GenBank/DDBJ databases">
        <title>The draft genome sequences of strains SCU63 and S1.</title>
        <authorList>
            <person name="Gan L."/>
        </authorList>
    </citation>
    <scope>NUCLEOTIDE SEQUENCE [LARGE SCALE GENOMIC DNA]</scope>
    <source>
        <strain evidence="1 2">SCU63</strain>
    </source>
</reference>
<keyword evidence="2" id="KW-1185">Reference proteome</keyword>
<sequence>MDIQPERDMLKDDYGNYYVVSNASGDSLTIINAALYYAFNQMIDEEFVAKARELYPNDVACGKFFADQVMEHIEELEKPESTGNIYPIEEVKKHYDLHVKPIYEDSFHM</sequence>
<name>A0A365L2A2_9BACL</name>
<protein>
    <submittedName>
        <fullName evidence="1">Uncharacterized protein</fullName>
    </submittedName>
</protein>
<accession>A0A365L2A2</accession>
<gene>
    <name evidence="1" type="ORF">DP120_08135</name>
</gene>
<evidence type="ECO:0000313" key="2">
    <source>
        <dbReference type="Proteomes" id="UP000251002"/>
    </source>
</evidence>
<organism evidence="1 2">
    <name type="scientific">Planococcus halotolerans</name>
    <dbReference type="NCBI Taxonomy" id="2233542"/>
    <lineage>
        <taxon>Bacteria</taxon>
        <taxon>Bacillati</taxon>
        <taxon>Bacillota</taxon>
        <taxon>Bacilli</taxon>
        <taxon>Bacillales</taxon>
        <taxon>Caryophanaceae</taxon>
        <taxon>Planococcus</taxon>
    </lineage>
</organism>